<dbReference type="Pfam" id="PF13560">
    <property type="entry name" value="HTH_31"/>
    <property type="match status" value="1"/>
</dbReference>
<dbReference type="SMART" id="SM00530">
    <property type="entry name" value="HTH_XRE"/>
    <property type="match status" value="1"/>
</dbReference>
<dbReference type="GO" id="GO:0003677">
    <property type="term" value="F:DNA binding"/>
    <property type="evidence" value="ECO:0007669"/>
    <property type="project" value="InterPro"/>
</dbReference>
<dbReference type="AlphaFoldDB" id="A0A087EBH8"/>
<dbReference type="SUPFAM" id="SSF47413">
    <property type="entry name" value="lambda repressor-like DNA-binding domains"/>
    <property type="match status" value="1"/>
</dbReference>
<dbReference type="PANTHER" id="PTHR35010">
    <property type="entry name" value="BLL4672 PROTEIN-RELATED"/>
    <property type="match status" value="1"/>
</dbReference>
<dbReference type="Gene3D" id="1.10.260.40">
    <property type="entry name" value="lambda repressor-like DNA-binding domains"/>
    <property type="match status" value="1"/>
</dbReference>
<protein>
    <submittedName>
        <fullName evidence="2">Helix-turn-helix domain-containing protein</fullName>
    </submittedName>
</protein>
<dbReference type="STRING" id="356829.BITS_1674"/>
<accession>A0A087EBH8</accession>
<dbReference type="InterPro" id="IPR010982">
    <property type="entry name" value="Lambda_DNA-bd_dom_sf"/>
</dbReference>
<reference evidence="2 3" key="1">
    <citation type="submission" date="2014-03" db="EMBL/GenBank/DDBJ databases">
        <title>Genomics of Bifidobacteria.</title>
        <authorList>
            <person name="Ventura M."/>
            <person name="Milani C."/>
            <person name="Lugli G.A."/>
        </authorList>
    </citation>
    <scope>NUCLEOTIDE SEQUENCE [LARGE SCALE GENOMIC DNA]</scope>
    <source>
        <strain evidence="2 3">JCM 13495</strain>
    </source>
</reference>
<dbReference type="InterPro" id="IPR001387">
    <property type="entry name" value="Cro/C1-type_HTH"/>
</dbReference>
<dbReference type="EMBL" id="JGZU01000016">
    <property type="protein sequence ID" value="KFJ05129.1"/>
    <property type="molecule type" value="Genomic_DNA"/>
</dbReference>
<sequence>MAIQKRALSDFLKTKRAKLKPVDVGLMEYGPRRVPGLRREEVAALAGVSIYWCARLEQGRQVTPSAAVLDAIAAALRLDDIEREYLFNLARPSSERGSNTDLPAARPGISRMIHGFVNQPSFLLGPRMEVLEGNDAAWALLADFPSRPAHDRNILR</sequence>
<evidence type="ECO:0000313" key="3">
    <source>
        <dbReference type="Proteomes" id="UP000029080"/>
    </source>
</evidence>
<evidence type="ECO:0000259" key="1">
    <source>
        <dbReference type="SMART" id="SM00530"/>
    </source>
</evidence>
<dbReference type="Proteomes" id="UP000029080">
    <property type="component" value="Unassembled WGS sequence"/>
</dbReference>
<organism evidence="2 3">
    <name type="scientific">Bifidobacterium tsurumiense</name>
    <dbReference type="NCBI Taxonomy" id="356829"/>
    <lineage>
        <taxon>Bacteria</taxon>
        <taxon>Bacillati</taxon>
        <taxon>Actinomycetota</taxon>
        <taxon>Actinomycetes</taxon>
        <taxon>Bifidobacteriales</taxon>
        <taxon>Bifidobacteriaceae</taxon>
        <taxon>Bifidobacterium</taxon>
    </lineage>
</organism>
<dbReference type="Pfam" id="PF17765">
    <property type="entry name" value="MLTR_LBD"/>
    <property type="match status" value="1"/>
</dbReference>
<comment type="caution">
    <text evidence="2">The sequence shown here is derived from an EMBL/GenBank/DDBJ whole genome shotgun (WGS) entry which is preliminary data.</text>
</comment>
<keyword evidence="3" id="KW-1185">Reference proteome</keyword>
<dbReference type="InterPro" id="IPR041413">
    <property type="entry name" value="MLTR_LBD"/>
</dbReference>
<name>A0A087EBH8_9BIFI</name>
<proteinExistence type="predicted"/>
<gene>
    <name evidence="2" type="ORF">BITS_1674</name>
</gene>
<feature type="domain" description="HTH cro/C1-type" evidence="1">
    <location>
        <begin position="11"/>
        <end position="83"/>
    </location>
</feature>
<evidence type="ECO:0000313" key="2">
    <source>
        <dbReference type="EMBL" id="KFJ05129.1"/>
    </source>
</evidence>
<dbReference type="eggNOG" id="COG1396">
    <property type="taxonomic scope" value="Bacteria"/>
</dbReference>